<keyword evidence="3" id="KW-1185">Reference proteome</keyword>
<evidence type="ECO:0000313" key="2">
    <source>
        <dbReference type="EMBL" id="MDR5898837.1"/>
    </source>
</evidence>
<reference evidence="2 3" key="1">
    <citation type="submission" date="2023-04" db="EMBL/GenBank/DDBJ databases">
        <title>A long-awaited taxogenomic arrangement of the family Halomonadaceae.</title>
        <authorList>
            <person name="De La Haba R."/>
            <person name="Chuvochina M."/>
            <person name="Wittouck S."/>
            <person name="Arahal D.R."/>
            <person name="Sanchez-Porro C."/>
            <person name="Hugenholtz P."/>
            <person name="Ventosa A."/>
        </authorList>
    </citation>
    <scope>NUCLEOTIDE SEQUENCE [LARGE SCALE GENOMIC DNA]</scope>
    <source>
        <strain evidence="2 3">DSM 21020</strain>
    </source>
</reference>
<dbReference type="InterPro" id="IPR013762">
    <property type="entry name" value="Integrase-like_cat_sf"/>
</dbReference>
<dbReference type="InterPro" id="IPR011010">
    <property type="entry name" value="DNA_brk_join_enz"/>
</dbReference>
<comment type="caution">
    <text evidence="2">The sequence shown here is derived from an EMBL/GenBank/DDBJ whole genome shotgun (WGS) entry which is preliminary data.</text>
</comment>
<dbReference type="Proteomes" id="UP001254564">
    <property type="component" value="Unassembled WGS sequence"/>
</dbReference>
<evidence type="ECO:0008006" key="4">
    <source>
        <dbReference type="Google" id="ProtNLM"/>
    </source>
</evidence>
<evidence type="ECO:0000313" key="3">
    <source>
        <dbReference type="Proteomes" id="UP001254564"/>
    </source>
</evidence>
<sequence>MDGAVIFEKIIKDCGGFNYNFLEEDRSFRLFLEKAALKKFRYKSWKNHFMFLVMLNSKGYIKRDFGNTESLAKKLAGNSEYAKQTMALPENIASFYFDNSIKTVEKYHPYRKNISELYDVFIKEFISNKKNNGVNYIECRKKALKKAHYYSSYDIKLDMTSSWLSWLRGACYIVIAGFTGCRDGEIKSFNLDSYVEKKYGDVIIPLLNGIDTKPNIGGAKRSVSWVTIPTASKAIELLWDAYEFARIMWREEYVEKIHHVDEKNRFLDGINSLFIAIPFAKATQPKVGRQAISDSIKNFVKSLNYKANINDVKEFNLLNPTRVNELKVGDILIPHPHAFRRTFAVFFVRNKLGSLIDLKYQFKHMNIIMTSWYSNQAHLASFFDMMIDEDLISEIADENYAYITDTLYYIYNDAETLAGPEGKRILNLRSESSTTIYLSREEIAAQVSEGRMSIIEHPTGHCTNPRCDRVCDMTICQYKIVTKEKAVSLIEVRERLINKFNALVDAKVNQPNILSKLYYEVRSIEKVFDEHQMSYIKFSGEISVSLL</sequence>
<organism evidence="2 3">
    <name type="scientific">Vreelandella vilamensis</name>
    <dbReference type="NCBI Taxonomy" id="531309"/>
    <lineage>
        <taxon>Bacteria</taxon>
        <taxon>Pseudomonadati</taxon>
        <taxon>Pseudomonadota</taxon>
        <taxon>Gammaproteobacteria</taxon>
        <taxon>Oceanospirillales</taxon>
        <taxon>Halomonadaceae</taxon>
        <taxon>Vreelandella</taxon>
    </lineage>
</organism>
<proteinExistence type="predicted"/>
<dbReference type="EMBL" id="JARWAN010000009">
    <property type="protein sequence ID" value="MDR5898837.1"/>
    <property type="molecule type" value="Genomic_DNA"/>
</dbReference>
<accession>A0ABU1H3F4</accession>
<dbReference type="SUPFAM" id="SSF56349">
    <property type="entry name" value="DNA breaking-rejoining enzymes"/>
    <property type="match status" value="1"/>
</dbReference>
<gene>
    <name evidence="2" type="ORF">QC823_07530</name>
</gene>
<name>A0ABU1H3F4_9GAMM</name>
<dbReference type="Gene3D" id="1.10.443.10">
    <property type="entry name" value="Intergrase catalytic core"/>
    <property type="match status" value="1"/>
</dbReference>
<keyword evidence="1" id="KW-0233">DNA recombination</keyword>
<dbReference type="RefSeq" id="WP_309655746.1">
    <property type="nucleotide sequence ID" value="NZ_JARWAN010000009.1"/>
</dbReference>
<evidence type="ECO:0000256" key="1">
    <source>
        <dbReference type="ARBA" id="ARBA00023172"/>
    </source>
</evidence>
<protein>
    <recommendedName>
        <fullName evidence="4">Site-specific integrase</fullName>
    </recommendedName>
</protein>